<sequence>MSRANRRYLRTTILGVIAMGALLWAAMDLFEIPDETLLEFFIASLIVALGVIVLAAAAAGIWVLLRRLFRRGGK</sequence>
<feature type="transmembrane region" description="Helical" evidence="1">
    <location>
        <begin position="42"/>
        <end position="65"/>
    </location>
</feature>
<reference evidence="3" key="1">
    <citation type="submission" date="2017-11" db="EMBL/GenBank/DDBJ databases">
        <title>The draft genome sequence of Chromatocurvus sp. F02.</title>
        <authorList>
            <person name="Du Z.-J."/>
            <person name="Chang Y.-Q."/>
        </authorList>
    </citation>
    <scope>NUCLEOTIDE SEQUENCE [LARGE SCALE GENOMIC DNA]</scope>
    <source>
        <strain evidence="3">F02</strain>
    </source>
</reference>
<dbReference type="RefSeq" id="WP_101520888.1">
    <property type="nucleotide sequence ID" value="NZ_PKLZ01000003.1"/>
</dbReference>
<organism evidence="2 3">
    <name type="scientific">Kineobactrum sediminis</name>
    <dbReference type="NCBI Taxonomy" id="1905677"/>
    <lineage>
        <taxon>Bacteria</taxon>
        <taxon>Pseudomonadati</taxon>
        <taxon>Pseudomonadota</taxon>
        <taxon>Gammaproteobacteria</taxon>
        <taxon>Cellvibrionales</taxon>
        <taxon>Halieaceae</taxon>
        <taxon>Kineobactrum</taxon>
    </lineage>
</organism>
<keyword evidence="1" id="KW-0472">Membrane</keyword>
<keyword evidence="1" id="KW-1133">Transmembrane helix</keyword>
<protein>
    <submittedName>
        <fullName evidence="2">Uncharacterized protein</fullName>
    </submittedName>
</protein>
<keyword evidence="1" id="KW-0812">Transmembrane</keyword>
<feature type="transmembrane region" description="Helical" evidence="1">
    <location>
        <begin position="12"/>
        <end position="30"/>
    </location>
</feature>
<dbReference type="AlphaFoldDB" id="A0A2N5Y4I3"/>
<evidence type="ECO:0000313" key="3">
    <source>
        <dbReference type="Proteomes" id="UP000234845"/>
    </source>
</evidence>
<dbReference type="EMBL" id="PKLZ01000003">
    <property type="protein sequence ID" value="PLW83287.1"/>
    <property type="molecule type" value="Genomic_DNA"/>
</dbReference>
<comment type="caution">
    <text evidence="2">The sequence shown here is derived from an EMBL/GenBank/DDBJ whole genome shotgun (WGS) entry which is preliminary data.</text>
</comment>
<keyword evidence="3" id="KW-1185">Reference proteome</keyword>
<gene>
    <name evidence="2" type="ORF">CWI75_07745</name>
</gene>
<proteinExistence type="predicted"/>
<evidence type="ECO:0000256" key="1">
    <source>
        <dbReference type="SAM" id="Phobius"/>
    </source>
</evidence>
<accession>A0A2N5Y4I3</accession>
<dbReference type="Proteomes" id="UP000234845">
    <property type="component" value="Unassembled WGS sequence"/>
</dbReference>
<dbReference type="OrthoDB" id="5741653at2"/>
<evidence type="ECO:0000313" key="2">
    <source>
        <dbReference type="EMBL" id="PLW83287.1"/>
    </source>
</evidence>
<name>A0A2N5Y4I3_9GAMM</name>